<evidence type="ECO:0000313" key="7">
    <source>
        <dbReference type="Proteomes" id="UP000053328"/>
    </source>
</evidence>
<dbReference type="InterPro" id="IPR036188">
    <property type="entry name" value="FAD/NAD-bd_sf"/>
</dbReference>
<evidence type="ECO:0000256" key="1">
    <source>
        <dbReference type="ARBA" id="ARBA00010790"/>
    </source>
</evidence>
<reference evidence="6 7" key="1">
    <citation type="submission" date="2015-01" db="EMBL/GenBank/DDBJ databases">
        <title>The Genome Sequence of Exophiala spinifera CBS89968.</title>
        <authorList>
            <consortium name="The Broad Institute Genomics Platform"/>
            <person name="Cuomo C."/>
            <person name="de Hoog S."/>
            <person name="Gorbushina A."/>
            <person name="Stielow B."/>
            <person name="Teixiera M."/>
            <person name="Abouelleil A."/>
            <person name="Chapman S.B."/>
            <person name="Priest M."/>
            <person name="Young S.K."/>
            <person name="Wortman J."/>
            <person name="Nusbaum C."/>
            <person name="Birren B."/>
        </authorList>
    </citation>
    <scope>NUCLEOTIDE SEQUENCE [LARGE SCALE GENOMIC DNA]</scope>
    <source>
        <strain evidence="6 7">CBS 89968</strain>
    </source>
</reference>
<dbReference type="PROSITE" id="PS00623">
    <property type="entry name" value="GMC_OXRED_1"/>
    <property type="match status" value="1"/>
</dbReference>
<dbReference type="PROSITE" id="PS00624">
    <property type="entry name" value="GMC_OXRED_2"/>
    <property type="match status" value="1"/>
</dbReference>
<organism evidence="6 7">
    <name type="scientific">Exophiala spinifera</name>
    <dbReference type="NCBI Taxonomy" id="91928"/>
    <lineage>
        <taxon>Eukaryota</taxon>
        <taxon>Fungi</taxon>
        <taxon>Dikarya</taxon>
        <taxon>Ascomycota</taxon>
        <taxon>Pezizomycotina</taxon>
        <taxon>Eurotiomycetes</taxon>
        <taxon>Chaetothyriomycetidae</taxon>
        <taxon>Chaetothyriales</taxon>
        <taxon>Herpotrichiellaceae</taxon>
        <taxon>Exophiala</taxon>
    </lineage>
</organism>
<proteinExistence type="inferred from homology"/>
<feature type="binding site" evidence="2">
    <location>
        <position position="74"/>
    </location>
    <ligand>
        <name>FAD</name>
        <dbReference type="ChEBI" id="CHEBI:57692"/>
    </ligand>
</feature>
<protein>
    <recommendedName>
        <fullName evidence="4 5">Glucose-methanol-choline oxidoreductase N-terminal domain-containing protein</fullName>
    </recommendedName>
</protein>
<dbReference type="InterPro" id="IPR007867">
    <property type="entry name" value="GMC_OxRtase_C"/>
</dbReference>
<evidence type="ECO:0000256" key="3">
    <source>
        <dbReference type="RuleBase" id="RU003968"/>
    </source>
</evidence>
<dbReference type="STRING" id="91928.A0A0D1YDZ8"/>
<gene>
    <name evidence="6" type="ORF">PV08_08494</name>
</gene>
<comment type="cofactor">
    <cofactor evidence="2">
        <name>FAD</name>
        <dbReference type="ChEBI" id="CHEBI:57692"/>
    </cofactor>
</comment>
<dbReference type="PANTHER" id="PTHR11552:SF210">
    <property type="entry name" value="GLUCOSE-METHANOL-CHOLINE OXIDOREDUCTASE N-TERMINAL DOMAIN-CONTAINING PROTEIN-RELATED"/>
    <property type="match status" value="1"/>
</dbReference>
<dbReference type="Pfam" id="PF05199">
    <property type="entry name" value="GMC_oxred_C"/>
    <property type="match status" value="1"/>
</dbReference>
<dbReference type="HOGENOM" id="CLU_002865_6_0_1"/>
<keyword evidence="7" id="KW-1185">Reference proteome</keyword>
<dbReference type="GO" id="GO:0016614">
    <property type="term" value="F:oxidoreductase activity, acting on CH-OH group of donors"/>
    <property type="evidence" value="ECO:0007669"/>
    <property type="project" value="InterPro"/>
</dbReference>
<dbReference type="AlphaFoldDB" id="A0A0D1YDZ8"/>
<feature type="binding site" evidence="2">
    <location>
        <position position="78"/>
    </location>
    <ligand>
        <name>FAD</name>
        <dbReference type="ChEBI" id="CHEBI:57692"/>
    </ligand>
</feature>
<dbReference type="VEuPathDB" id="FungiDB:PV08_08494"/>
<dbReference type="Gene3D" id="3.50.50.60">
    <property type="entry name" value="FAD/NAD(P)-binding domain"/>
    <property type="match status" value="1"/>
</dbReference>
<evidence type="ECO:0000256" key="2">
    <source>
        <dbReference type="PIRSR" id="PIRSR000137-2"/>
    </source>
</evidence>
<evidence type="ECO:0000259" key="4">
    <source>
        <dbReference type="PROSITE" id="PS00623"/>
    </source>
</evidence>
<sequence length="584" mass="63252">MSVFCSLEEFLSYHFDFIICGVLEAGENKLDDPMVNIPNLFPQTQFNPSYDWMLKSVPQVHANNLEFALPRGKVLGGTSAINYMQYSRPLRSDFDEWAGYVGSDEWSWAKMMPYFIRAEHLEGEGYPTTCLAAHGTAGPIHTSSTRSQIPIENTFLDAFREVAGFDSKAQDATNGTHDSFYTSLSTVNRSDRNGTRSYAASGYISPYLQRTNLRILTSANVESVKFQTNSSQFVADGVHFWHSGARYTVNARREVILSAGAFKTPQILELSGIGNPKVLEAAGMACLVPNTFVGEDMQDHTAFATTFELAPGGFSIDAFADPLVVQAVMEEYQRTGGGPLASPPSGMGFLSYSALASPDGLATTLDAVRKVEGLRRPLTAAQQLRAVNRLSDARAGAIQILFIPGNIDTAEGREDQSKFIRPAAGGNNHVTAITAFQYSLSRGSVHITGTGAQAPPAIDPSFLSHPVDVEVLRTTLDFLTKVVESAAVKDQLNPGFNLAEKVGLGDRDREISYIRNHVGTEHHPIGTAAVGTVVDTDLRVKDVAKLRCVDASIIPIHMSGNPMAMVYAIAEKAADLILGAVQEC</sequence>
<accession>A0A0D1YDZ8</accession>
<dbReference type="GO" id="GO:0050660">
    <property type="term" value="F:flavin adenine dinucleotide binding"/>
    <property type="evidence" value="ECO:0007669"/>
    <property type="project" value="InterPro"/>
</dbReference>
<dbReference type="OrthoDB" id="269227at2759"/>
<dbReference type="EMBL" id="KN847497">
    <property type="protein sequence ID" value="KIW13306.1"/>
    <property type="molecule type" value="Genomic_DNA"/>
</dbReference>
<evidence type="ECO:0000313" key="6">
    <source>
        <dbReference type="EMBL" id="KIW13306.1"/>
    </source>
</evidence>
<comment type="similarity">
    <text evidence="1 3">Belongs to the GMC oxidoreductase family.</text>
</comment>
<dbReference type="Pfam" id="PF00732">
    <property type="entry name" value="GMC_oxred_N"/>
    <property type="match status" value="1"/>
</dbReference>
<dbReference type="SUPFAM" id="SSF51905">
    <property type="entry name" value="FAD/NAD(P)-binding domain"/>
    <property type="match status" value="1"/>
</dbReference>
<dbReference type="InterPro" id="IPR000172">
    <property type="entry name" value="GMC_OxRdtase_N"/>
</dbReference>
<dbReference type="InterPro" id="IPR012132">
    <property type="entry name" value="GMC_OxRdtase"/>
</dbReference>
<feature type="domain" description="Glucose-methanol-choline oxidoreductase N-terminal" evidence="5">
    <location>
        <begin position="260"/>
        <end position="274"/>
    </location>
</feature>
<dbReference type="Gene3D" id="3.30.560.10">
    <property type="entry name" value="Glucose Oxidase, domain 3"/>
    <property type="match status" value="1"/>
</dbReference>
<dbReference type="Proteomes" id="UP000053328">
    <property type="component" value="Unassembled WGS sequence"/>
</dbReference>
<dbReference type="RefSeq" id="XP_016233522.1">
    <property type="nucleotide sequence ID" value="XM_016382819.1"/>
</dbReference>
<dbReference type="SUPFAM" id="SSF54373">
    <property type="entry name" value="FAD-linked reductases, C-terminal domain"/>
    <property type="match status" value="1"/>
</dbReference>
<feature type="domain" description="Glucose-methanol-choline oxidoreductase N-terminal" evidence="4">
    <location>
        <begin position="72"/>
        <end position="95"/>
    </location>
</feature>
<keyword evidence="3" id="KW-0285">Flavoprotein</keyword>
<dbReference type="PANTHER" id="PTHR11552">
    <property type="entry name" value="GLUCOSE-METHANOL-CHOLINE GMC OXIDOREDUCTASE"/>
    <property type="match status" value="1"/>
</dbReference>
<feature type="binding site" evidence="2">
    <location>
        <position position="221"/>
    </location>
    <ligand>
        <name>FAD</name>
        <dbReference type="ChEBI" id="CHEBI:57692"/>
    </ligand>
</feature>
<evidence type="ECO:0000259" key="5">
    <source>
        <dbReference type="PROSITE" id="PS00624"/>
    </source>
</evidence>
<keyword evidence="2 3" id="KW-0274">FAD</keyword>
<name>A0A0D1YDZ8_9EURO</name>
<dbReference type="PIRSF" id="PIRSF000137">
    <property type="entry name" value="Alcohol_oxidase"/>
    <property type="match status" value="1"/>
</dbReference>
<dbReference type="GeneID" id="27335577"/>